<dbReference type="Gene3D" id="3.40.50.2000">
    <property type="entry name" value="Glycogen Phosphorylase B"/>
    <property type="match status" value="1"/>
</dbReference>
<dbReference type="EMBL" id="CAWUPB010001158">
    <property type="protein sequence ID" value="CAK7339679.1"/>
    <property type="molecule type" value="Genomic_DNA"/>
</dbReference>
<evidence type="ECO:0000256" key="1">
    <source>
        <dbReference type="ARBA" id="ARBA00001478"/>
    </source>
</evidence>
<sequence>MGQWQGHTWWLLIGKPAIHTGTSHSMLPGWLRASISWNPKSPIGINSKAIDIQLHKVRVGCISTESFDFDLNNLKSVVWNATQKGVQFIFMGSKMTSADGALEYLQKELKDETVRFINKYDEALLHLIFAGSDIILCQTFHDPLLQVPLKALKYGAAPIAVTSNENNFRDFVDHEQETTRFAQFISSTFGCMSLSQAVDEIKSNPSKWKQTIADAMVKDLSWNAECYDVHVSAYTAIKSESNSQIILRLCRVVGRNVSASLSSPT</sequence>
<name>A0AAV1RSK7_9ROSI</name>
<accession>A0AAV1RSK7</accession>
<dbReference type="Proteomes" id="UP001314170">
    <property type="component" value="Unassembled WGS sequence"/>
</dbReference>
<organism evidence="3 4">
    <name type="scientific">Dovyalis caffra</name>
    <dbReference type="NCBI Taxonomy" id="77055"/>
    <lineage>
        <taxon>Eukaryota</taxon>
        <taxon>Viridiplantae</taxon>
        <taxon>Streptophyta</taxon>
        <taxon>Embryophyta</taxon>
        <taxon>Tracheophyta</taxon>
        <taxon>Spermatophyta</taxon>
        <taxon>Magnoliopsida</taxon>
        <taxon>eudicotyledons</taxon>
        <taxon>Gunneridae</taxon>
        <taxon>Pentapetalae</taxon>
        <taxon>rosids</taxon>
        <taxon>fabids</taxon>
        <taxon>Malpighiales</taxon>
        <taxon>Salicaceae</taxon>
        <taxon>Flacourtieae</taxon>
        <taxon>Dovyalis</taxon>
    </lineage>
</organism>
<proteinExistence type="predicted"/>
<dbReference type="GO" id="GO:0009011">
    <property type="term" value="F:alpha-1,4-glucan glucosyltransferase (ADP-glucose donor) activity"/>
    <property type="evidence" value="ECO:0007669"/>
    <property type="project" value="UniProtKB-EC"/>
</dbReference>
<dbReference type="AlphaFoldDB" id="A0AAV1RSK7"/>
<comment type="caution">
    <text evidence="3">The sequence shown here is derived from an EMBL/GenBank/DDBJ whole genome shotgun (WGS) entry which is preliminary data.</text>
</comment>
<dbReference type="EC" id="2.4.1.21" evidence="2"/>
<gene>
    <name evidence="3" type="ORF">DCAF_LOCUS14737</name>
</gene>
<evidence type="ECO:0000256" key="2">
    <source>
        <dbReference type="ARBA" id="ARBA00012588"/>
    </source>
</evidence>
<comment type="catalytic activity">
    <reaction evidence="1">
        <text>[(1-&gt;4)-alpha-D-glucosyl](n) + ADP-alpha-D-glucose = [(1-&gt;4)-alpha-D-glucosyl](n+1) + ADP + H(+)</text>
        <dbReference type="Rhea" id="RHEA:18189"/>
        <dbReference type="Rhea" id="RHEA-COMP:9584"/>
        <dbReference type="Rhea" id="RHEA-COMP:9587"/>
        <dbReference type="ChEBI" id="CHEBI:15378"/>
        <dbReference type="ChEBI" id="CHEBI:15444"/>
        <dbReference type="ChEBI" id="CHEBI:57498"/>
        <dbReference type="ChEBI" id="CHEBI:456216"/>
        <dbReference type="EC" id="2.4.1.21"/>
    </reaction>
</comment>
<keyword evidence="4" id="KW-1185">Reference proteome</keyword>
<protein>
    <recommendedName>
        <fullName evidence="2">starch synthase</fullName>
        <ecNumber evidence="2">2.4.1.21</ecNumber>
    </recommendedName>
</protein>
<dbReference type="PANTHER" id="PTHR46083:SF3">
    <property type="entry name" value="UDP-GLYCOSYLTRANSFERASE SUPERFAMILY PROTEIN"/>
    <property type="match status" value="1"/>
</dbReference>
<dbReference type="SUPFAM" id="SSF53756">
    <property type="entry name" value="UDP-Glycosyltransferase/glycogen phosphorylase"/>
    <property type="match status" value="1"/>
</dbReference>
<dbReference type="PANTHER" id="PTHR46083">
    <property type="match status" value="1"/>
</dbReference>
<evidence type="ECO:0000313" key="4">
    <source>
        <dbReference type="Proteomes" id="UP001314170"/>
    </source>
</evidence>
<reference evidence="3 4" key="1">
    <citation type="submission" date="2024-01" db="EMBL/GenBank/DDBJ databases">
        <authorList>
            <person name="Waweru B."/>
        </authorList>
    </citation>
    <scope>NUCLEOTIDE SEQUENCE [LARGE SCALE GENOMIC DNA]</scope>
</reference>
<evidence type="ECO:0000313" key="3">
    <source>
        <dbReference type="EMBL" id="CAK7339679.1"/>
    </source>
</evidence>